<evidence type="ECO:0000256" key="5">
    <source>
        <dbReference type="SAM" id="Coils"/>
    </source>
</evidence>
<feature type="compositionally biased region" description="Basic and acidic residues" evidence="6">
    <location>
        <begin position="405"/>
        <end position="420"/>
    </location>
</feature>
<dbReference type="Gene3D" id="1.20.5.170">
    <property type="match status" value="1"/>
</dbReference>
<comment type="subcellular location">
    <subcellularLocation>
        <location evidence="1">Nucleus</location>
    </subcellularLocation>
</comment>
<dbReference type="Proteomes" id="UP000827284">
    <property type="component" value="Unassembled WGS sequence"/>
</dbReference>
<evidence type="ECO:0000259" key="7">
    <source>
        <dbReference type="PROSITE" id="PS50217"/>
    </source>
</evidence>
<dbReference type="SMART" id="SM00338">
    <property type="entry name" value="BRLZ"/>
    <property type="match status" value="1"/>
</dbReference>
<reference evidence="8" key="1">
    <citation type="submission" date="2021-11" db="EMBL/GenBank/DDBJ databases">
        <authorList>
            <person name="Herlambang A."/>
            <person name="Guo Y."/>
            <person name="Takashima Y."/>
            <person name="Nishizawa T."/>
        </authorList>
    </citation>
    <scope>NUCLEOTIDE SEQUENCE</scope>
    <source>
        <strain evidence="8">E1425</strain>
    </source>
</reference>
<feature type="compositionally biased region" description="Low complexity" evidence="6">
    <location>
        <begin position="156"/>
        <end position="165"/>
    </location>
</feature>
<dbReference type="GO" id="GO:0003700">
    <property type="term" value="F:DNA-binding transcription factor activity"/>
    <property type="evidence" value="ECO:0007669"/>
    <property type="project" value="InterPro"/>
</dbReference>
<dbReference type="InterPro" id="IPR051027">
    <property type="entry name" value="bZIP_transcription_factors"/>
</dbReference>
<keyword evidence="4" id="KW-0539">Nucleus</keyword>
<evidence type="ECO:0000256" key="6">
    <source>
        <dbReference type="SAM" id="MobiDB-lite"/>
    </source>
</evidence>
<dbReference type="CDD" id="cd14690">
    <property type="entry name" value="bZIP_CREB1"/>
    <property type="match status" value="1"/>
</dbReference>
<proteinExistence type="predicted"/>
<dbReference type="AlphaFoldDB" id="A0A9P3H3V8"/>
<feature type="compositionally biased region" description="Polar residues" evidence="6">
    <location>
        <begin position="435"/>
        <end position="446"/>
    </location>
</feature>
<gene>
    <name evidence="8" type="ORF">EMPS_01968</name>
</gene>
<feature type="region of interest" description="Disordered" evidence="6">
    <location>
        <begin position="111"/>
        <end position="177"/>
    </location>
</feature>
<keyword evidence="2" id="KW-0805">Transcription regulation</keyword>
<feature type="coiled-coil region" evidence="5">
    <location>
        <begin position="335"/>
        <end position="369"/>
    </location>
</feature>
<evidence type="ECO:0000256" key="1">
    <source>
        <dbReference type="ARBA" id="ARBA00004123"/>
    </source>
</evidence>
<organism evidence="8 9">
    <name type="scientific">Entomortierella parvispora</name>
    <dbReference type="NCBI Taxonomy" id="205924"/>
    <lineage>
        <taxon>Eukaryota</taxon>
        <taxon>Fungi</taxon>
        <taxon>Fungi incertae sedis</taxon>
        <taxon>Mucoromycota</taxon>
        <taxon>Mortierellomycotina</taxon>
        <taxon>Mortierellomycetes</taxon>
        <taxon>Mortierellales</taxon>
        <taxon>Mortierellaceae</taxon>
        <taxon>Entomortierella</taxon>
    </lineage>
</organism>
<feature type="region of interest" description="Disordered" evidence="6">
    <location>
        <begin position="404"/>
        <end position="446"/>
    </location>
</feature>
<dbReference type="PROSITE" id="PS00036">
    <property type="entry name" value="BZIP_BASIC"/>
    <property type="match status" value="1"/>
</dbReference>
<keyword evidence="3" id="KW-0804">Transcription</keyword>
<keyword evidence="5" id="KW-0175">Coiled coil</keyword>
<evidence type="ECO:0000256" key="3">
    <source>
        <dbReference type="ARBA" id="ARBA00023163"/>
    </source>
</evidence>
<comment type="caution">
    <text evidence="8">The sequence shown here is derived from an EMBL/GenBank/DDBJ whole genome shotgun (WGS) entry which is preliminary data.</text>
</comment>
<dbReference type="GO" id="GO:0005634">
    <property type="term" value="C:nucleus"/>
    <property type="evidence" value="ECO:0007669"/>
    <property type="project" value="UniProtKB-SubCell"/>
</dbReference>
<evidence type="ECO:0000313" key="8">
    <source>
        <dbReference type="EMBL" id="GJJ69621.1"/>
    </source>
</evidence>
<dbReference type="Pfam" id="PF00170">
    <property type="entry name" value="bZIP_1"/>
    <property type="match status" value="1"/>
</dbReference>
<sequence>MTHSPYEDDSTLPTTTMSEAVNAVNAAIVAAVAAGDSTAAFTREHLGPIHIDNMDAIEPLDTAAIETIVSDSARLANKRPAEDDAEDIEDSVKLRKLQEEVNNNANALASKTLSSSNNGSAHTSHHGSGHNSPSHSTSLETHVPTDTAMGSPLTESAATTASTTSGKVESRTSTTIQVSPAVREALASATTPHLSASSHSNIMADIERMRQLAKIDPTQLASYSTNPSNQATLEQLTSSALANVLAQAPLVAGSLHSNLQLQQQHEQQHEEQQEAVHSILATVPTPTAENGTGEDSSSEHDDDDGPGKRSSRNMTNEERRQRRLLRNRVAAKECRKKKKAYVTELQDTCARLQEENSRLYKEVEELNAKLTLGAMRIDENVRLIKEVEELNAKLTLGVMAGTSPHVHDSLQDHPPAKLDDGASELQGDETHQETSQEADAVVSEQS</sequence>
<reference evidence="8" key="2">
    <citation type="journal article" date="2022" name="Microbiol. Resour. Announc.">
        <title>Whole-Genome Sequence of Entomortierella parvispora E1425, a Mucoromycotan Fungus Associated with Burkholderiaceae-Related Endosymbiotic Bacteria.</title>
        <authorList>
            <person name="Herlambang A."/>
            <person name="Guo Y."/>
            <person name="Takashima Y."/>
            <person name="Narisawa K."/>
            <person name="Ohta H."/>
            <person name="Nishizawa T."/>
        </authorList>
    </citation>
    <scope>NUCLEOTIDE SEQUENCE</scope>
    <source>
        <strain evidence="8">E1425</strain>
    </source>
</reference>
<protein>
    <recommendedName>
        <fullName evidence="7">BZIP domain-containing protein</fullName>
    </recommendedName>
</protein>
<keyword evidence="9" id="KW-1185">Reference proteome</keyword>
<dbReference type="PANTHER" id="PTHR19304">
    <property type="entry name" value="CYCLIC-AMP RESPONSE ELEMENT BINDING PROTEIN"/>
    <property type="match status" value="1"/>
</dbReference>
<evidence type="ECO:0000256" key="2">
    <source>
        <dbReference type="ARBA" id="ARBA00023015"/>
    </source>
</evidence>
<dbReference type="PROSITE" id="PS50217">
    <property type="entry name" value="BZIP"/>
    <property type="match status" value="1"/>
</dbReference>
<dbReference type="OrthoDB" id="295274at2759"/>
<dbReference type="InterPro" id="IPR046347">
    <property type="entry name" value="bZIP_sf"/>
</dbReference>
<feature type="domain" description="BZIP" evidence="7">
    <location>
        <begin position="317"/>
        <end position="370"/>
    </location>
</feature>
<feature type="region of interest" description="Disordered" evidence="6">
    <location>
        <begin position="285"/>
        <end position="329"/>
    </location>
</feature>
<name>A0A9P3H3V8_9FUNG</name>
<accession>A0A9P3H3V8</accession>
<evidence type="ECO:0000256" key="4">
    <source>
        <dbReference type="ARBA" id="ARBA00023242"/>
    </source>
</evidence>
<dbReference type="SUPFAM" id="SSF57959">
    <property type="entry name" value="Leucine zipper domain"/>
    <property type="match status" value="1"/>
</dbReference>
<dbReference type="EMBL" id="BQFW01000002">
    <property type="protein sequence ID" value="GJJ69621.1"/>
    <property type="molecule type" value="Genomic_DNA"/>
</dbReference>
<evidence type="ECO:0000313" key="9">
    <source>
        <dbReference type="Proteomes" id="UP000827284"/>
    </source>
</evidence>
<dbReference type="InterPro" id="IPR004827">
    <property type="entry name" value="bZIP"/>
</dbReference>
<feature type="compositionally biased region" description="Low complexity" evidence="6">
    <location>
        <begin position="129"/>
        <end position="138"/>
    </location>
</feature>